<sequence>MCFLFIVGQPQSFFFRTLQDSQNKLPHKQRIRIHLSFILQFKILLKFNRTIKVSIFSKCAAVQFAYVEFTIS</sequence>
<keyword evidence="2" id="KW-1185">Reference proteome</keyword>
<evidence type="ECO:0000313" key="2">
    <source>
        <dbReference type="Proteomes" id="UP000244450"/>
    </source>
</evidence>
<dbReference type="EMBL" id="QCYK01000001">
    <property type="protein sequence ID" value="PUZ28445.1"/>
    <property type="molecule type" value="Genomic_DNA"/>
</dbReference>
<gene>
    <name evidence="1" type="ORF">DCC81_02875</name>
</gene>
<organism evidence="1 2">
    <name type="scientific">Chitinophaga parva</name>
    <dbReference type="NCBI Taxonomy" id="2169414"/>
    <lineage>
        <taxon>Bacteria</taxon>
        <taxon>Pseudomonadati</taxon>
        <taxon>Bacteroidota</taxon>
        <taxon>Chitinophagia</taxon>
        <taxon>Chitinophagales</taxon>
        <taxon>Chitinophagaceae</taxon>
        <taxon>Chitinophaga</taxon>
    </lineage>
</organism>
<proteinExistence type="predicted"/>
<name>A0A2T7BL90_9BACT</name>
<protein>
    <submittedName>
        <fullName evidence="1">Uncharacterized protein</fullName>
    </submittedName>
</protein>
<comment type="caution">
    <text evidence="1">The sequence shown here is derived from an EMBL/GenBank/DDBJ whole genome shotgun (WGS) entry which is preliminary data.</text>
</comment>
<reference evidence="1 2" key="1">
    <citation type="submission" date="2018-04" db="EMBL/GenBank/DDBJ databases">
        <title>Chitinophaga fuyangensis sp. nov., isolated from soil in a chemical factory.</title>
        <authorList>
            <person name="Chen K."/>
        </authorList>
    </citation>
    <scope>NUCLEOTIDE SEQUENCE [LARGE SCALE GENOMIC DNA]</scope>
    <source>
        <strain evidence="1 2">LY-1</strain>
    </source>
</reference>
<accession>A0A2T7BL90</accession>
<dbReference type="AlphaFoldDB" id="A0A2T7BL90"/>
<evidence type="ECO:0000313" key="1">
    <source>
        <dbReference type="EMBL" id="PUZ28445.1"/>
    </source>
</evidence>
<dbReference type="Proteomes" id="UP000244450">
    <property type="component" value="Unassembled WGS sequence"/>
</dbReference>